<proteinExistence type="predicted"/>
<dbReference type="PANTHER" id="PTHR43510">
    <property type="entry name" value="AMINOTRANSFERASE FUNCTION, HYPOTHETICAL (EUROFUNG)"/>
    <property type="match status" value="1"/>
</dbReference>
<name>A0ABD3REP4_9STRA</name>
<reference evidence="2 3" key="1">
    <citation type="submission" date="2024-10" db="EMBL/GenBank/DDBJ databases">
        <title>Updated reference genomes for cyclostephanoid diatoms.</title>
        <authorList>
            <person name="Roberts W.R."/>
            <person name="Alverson A.J."/>
        </authorList>
    </citation>
    <scope>NUCLEOTIDE SEQUENCE [LARGE SCALE GENOMIC DNA]</scope>
    <source>
        <strain evidence="2 3">AJA228-03</strain>
    </source>
</reference>
<evidence type="ECO:0000313" key="3">
    <source>
        <dbReference type="Proteomes" id="UP001530377"/>
    </source>
</evidence>
<keyword evidence="3" id="KW-1185">Reference proteome</keyword>
<comment type="caution">
    <text evidence="2">The sequence shown here is derived from an EMBL/GenBank/DDBJ whole genome shotgun (WGS) entry which is preliminary data.</text>
</comment>
<dbReference type="EMBL" id="JALLPB020000265">
    <property type="protein sequence ID" value="KAL3811373.1"/>
    <property type="molecule type" value="Genomic_DNA"/>
</dbReference>
<dbReference type="SUPFAM" id="SSF53383">
    <property type="entry name" value="PLP-dependent transferases"/>
    <property type="match status" value="1"/>
</dbReference>
<evidence type="ECO:0000259" key="1">
    <source>
        <dbReference type="Pfam" id="PF00155"/>
    </source>
</evidence>
<accession>A0ABD3REP4</accession>
<organism evidence="2 3">
    <name type="scientific">Cyclostephanos tholiformis</name>
    <dbReference type="NCBI Taxonomy" id="382380"/>
    <lineage>
        <taxon>Eukaryota</taxon>
        <taxon>Sar</taxon>
        <taxon>Stramenopiles</taxon>
        <taxon>Ochrophyta</taxon>
        <taxon>Bacillariophyta</taxon>
        <taxon>Coscinodiscophyceae</taxon>
        <taxon>Thalassiosirophycidae</taxon>
        <taxon>Stephanodiscales</taxon>
        <taxon>Stephanodiscaceae</taxon>
        <taxon>Cyclostephanos</taxon>
    </lineage>
</organism>
<evidence type="ECO:0000313" key="2">
    <source>
        <dbReference type="EMBL" id="KAL3811373.1"/>
    </source>
</evidence>
<feature type="domain" description="Aminotransferase class I/classII large" evidence="1">
    <location>
        <begin position="56"/>
        <end position="343"/>
    </location>
</feature>
<dbReference type="CDD" id="cd00609">
    <property type="entry name" value="AAT_like"/>
    <property type="match status" value="1"/>
</dbReference>
<dbReference type="Gene3D" id="3.40.640.10">
    <property type="entry name" value="Type I PLP-dependent aspartate aminotransferase-like (Major domain)"/>
    <property type="match status" value="1"/>
</dbReference>
<dbReference type="InterPro" id="IPR015421">
    <property type="entry name" value="PyrdxlP-dep_Trfase_major"/>
</dbReference>
<dbReference type="Pfam" id="PF00155">
    <property type="entry name" value="Aminotran_1_2"/>
    <property type="match status" value="1"/>
</dbReference>
<protein>
    <recommendedName>
        <fullName evidence="1">Aminotransferase class I/classII large domain-containing protein</fullName>
    </recommendedName>
</protein>
<gene>
    <name evidence="2" type="ORF">ACHAXA_011337</name>
</gene>
<dbReference type="InterPro" id="IPR004839">
    <property type="entry name" value="Aminotransferase_I/II_large"/>
</dbReference>
<dbReference type="InterPro" id="IPR015424">
    <property type="entry name" value="PyrdxlP-dep_Trfase"/>
</dbReference>
<dbReference type="PANTHER" id="PTHR43510:SF1">
    <property type="entry name" value="AMINOTRANSFERASE FUNCTION, HYPOTHETICAL (EUROFUNG)"/>
    <property type="match status" value="1"/>
</dbReference>
<dbReference type="Gene3D" id="3.90.1150.10">
    <property type="entry name" value="Aspartate Aminotransferase, domain 1"/>
    <property type="match status" value="1"/>
</dbReference>
<dbReference type="AlphaFoldDB" id="A0ABD3REP4"/>
<dbReference type="InterPro" id="IPR015422">
    <property type="entry name" value="PyrdxlP-dep_Trfase_small"/>
</dbReference>
<sequence length="406" mass="45550">MNQPWSKRHKEEFGQCKFSLSNSYAEPLSMTELLDKVRASGDAYGLMEKYRDHHLGYVPNGGSLDLRRDIARVVYDDGLSGDEHVLVFPGGQIAIQTAAFAFASGCHSIAFAPGYQSTVQSPNWIIGNEGLTVIPRSPENDWQVDATKLRDAIRRNTKFLILNEPHNPGGIVMSVALQREIIDICRERDIVILCDEVYRLLEHDGDIRLPTMANSYEKGISVVAMSKPWGGCGINIGWIACRDRDMVRRMIDVQYFGCACVSRASEIQARMVLAVSETILRERMNIILDNKSKLINFIENEHGEWFEWRRPNAGAIAFVKFKGPWTSDVLGKHLARAGISIKPAYCFVDETTVAPTSEEVSKYFRIGYGEKEIASALEALGEFVRAHESSWREALPSTRETPVCSL</sequence>
<dbReference type="Proteomes" id="UP001530377">
    <property type="component" value="Unassembled WGS sequence"/>
</dbReference>